<evidence type="ECO:0000313" key="1">
    <source>
        <dbReference type="EMBL" id="SOR32020.1"/>
    </source>
</evidence>
<gene>
    <name evidence="1" type="ORF">TK0001_5454</name>
</gene>
<dbReference type="AlphaFoldDB" id="A0A2N9AXI2"/>
<accession>A0A2N9AXI2</accession>
<organism evidence="1 2">
    <name type="scientific">Methylorubrum extorquens</name>
    <name type="common">Methylobacterium dichloromethanicum</name>
    <name type="synonym">Methylobacterium extorquens</name>
    <dbReference type="NCBI Taxonomy" id="408"/>
    <lineage>
        <taxon>Bacteria</taxon>
        <taxon>Pseudomonadati</taxon>
        <taxon>Pseudomonadota</taxon>
        <taxon>Alphaproteobacteria</taxon>
        <taxon>Hyphomicrobiales</taxon>
        <taxon>Methylobacteriaceae</taxon>
        <taxon>Methylorubrum</taxon>
    </lineage>
</organism>
<reference evidence="2" key="1">
    <citation type="submission" date="2017-10" db="EMBL/GenBank/DDBJ databases">
        <authorList>
            <person name="Regsiter A."/>
            <person name="William W."/>
        </authorList>
    </citation>
    <scope>NUCLEOTIDE SEQUENCE [LARGE SCALE GENOMIC DNA]</scope>
</reference>
<proteinExistence type="predicted"/>
<dbReference type="Proteomes" id="UP000233769">
    <property type="component" value="Chromosome tk0001"/>
</dbReference>
<protein>
    <submittedName>
        <fullName evidence="1">Uncharacterized protein</fullName>
    </submittedName>
</protein>
<name>A0A2N9AXI2_METEX</name>
<sequence>MRIAPHFRTALGSELAMTEMAQPCPATILGLIEREKAIENPSHERAAVTPCFVAVTLAGLLASGKPAKDARPYLYIGPSTRISLVTTAPGDRPHASTEITIRPIATFARETPEEVLRAPCVERRPPPQ</sequence>
<dbReference type="EMBL" id="LT962688">
    <property type="protein sequence ID" value="SOR32020.1"/>
    <property type="molecule type" value="Genomic_DNA"/>
</dbReference>
<evidence type="ECO:0000313" key="2">
    <source>
        <dbReference type="Proteomes" id="UP000233769"/>
    </source>
</evidence>